<keyword evidence="6 13" id="KW-0441">Lipid A biosynthesis</keyword>
<dbReference type="HAMAP" id="MF_00409">
    <property type="entry name" value="LpxK"/>
    <property type="match status" value="1"/>
</dbReference>
<sequence length="326" mass="36007">MKRIAPSFWQSGTSSVVSDLLLPVSKVTGYLNRHRQKKPSAKLPVPVLCCGNISVGGTGKTPLTLYLLQKLIQRGHNPHVITRGYGGLSKKTGRIQPTHDKATDVGDEAMLLARLAPTWRGSDRYTNAQHAIEAGADCLVMDDGLQDPSLHKDLSILTIDGPVGFGNQRLLPAGPLRETLADALPRLDAAVIFGQDRHNITQQLPETLPLLHGRLMPSCAIHQLSGRNIIAFAGIGRPQKFFNMLREANLTILRTLTFPNHHIYSEQELQHLAQLAHTPNTVLVTTEKDSVKLPSLFQDFVTTIKIEPSWRNPSLPEELLDRFMPC</sequence>
<evidence type="ECO:0000313" key="14">
    <source>
        <dbReference type="EMBL" id="MCX5614230.1"/>
    </source>
</evidence>
<comment type="similarity">
    <text evidence="13">Belongs to the LpxK family.</text>
</comment>
<comment type="pathway">
    <text evidence="2 13">Glycolipid biosynthesis; lipid IV(A) biosynthesis; lipid IV(A) from (3R)-3-hydroxytetradecanoyl-[acyl-carrier-protein] and UDP-N-acetyl-alpha-D-glucosamine: step 6/6.</text>
</comment>
<dbReference type="Pfam" id="PF02606">
    <property type="entry name" value="LpxK"/>
    <property type="match status" value="1"/>
</dbReference>
<evidence type="ECO:0000256" key="10">
    <source>
        <dbReference type="ARBA" id="ARBA00022840"/>
    </source>
</evidence>
<evidence type="ECO:0000256" key="8">
    <source>
        <dbReference type="ARBA" id="ARBA00022741"/>
    </source>
</evidence>
<evidence type="ECO:0000256" key="13">
    <source>
        <dbReference type="HAMAP-Rule" id="MF_00409"/>
    </source>
</evidence>
<dbReference type="RefSeq" id="WP_099027082.1">
    <property type="nucleotide sequence ID" value="NZ_JANIDW010000001.1"/>
</dbReference>
<proteinExistence type="inferred from homology"/>
<dbReference type="Proteomes" id="UP001165648">
    <property type="component" value="Unassembled WGS sequence"/>
</dbReference>
<evidence type="ECO:0000256" key="11">
    <source>
        <dbReference type="ARBA" id="ARBA00023098"/>
    </source>
</evidence>
<dbReference type="InterPro" id="IPR027417">
    <property type="entry name" value="P-loop_NTPase"/>
</dbReference>
<dbReference type="InterPro" id="IPR003758">
    <property type="entry name" value="LpxK"/>
</dbReference>
<dbReference type="PANTHER" id="PTHR42724:SF1">
    <property type="entry name" value="TETRAACYLDISACCHARIDE 4'-KINASE, MITOCHONDRIAL-RELATED"/>
    <property type="match status" value="1"/>
</dbReference>
<keyword evidence="10 13" id="KW-0067">ATP-binding</keyword>
<protein>
    <recommendedName>
        <fullName evidence="4 13">Tetraacyldisaccharide 4'-kinase</fullName>
        <ecNumber evidence="3 13">2.7.1.130</ecNumber>
    </recommendedName>
    <alternativeName>
        <fullName evidence="12 13">Lipid A 4'-kinase</fullName>
    </alternativeName>
</protein>
<evidence type="ECO:0000313" key="15">
    <source>
        <dbReference type="Proteomes" id="UP001165648"/>
    </source>
</evidence>
<keyword evidence="7 13" id="KW-0808">Transferase</keyword>
<dbReference type="EC" id="2.7.1.130" evidence="3 13"/>
<dbReference type="SUPFAM" id="SSF52540">
    <property type="entry name" value="P-loop containing nucleoside triphosphate hydrolases"/>
    <property type="match status" value="1"/>
</dbReference>
<keyword evidence="8 13" id="KW-0547">Nucleotide-binding</keyword>
<evidence type="ECO:0000256" key="3">
    <source>
        <dbReference type="ARBA" id="ARBA00012071"/>
    </source>
</evidence>
<dbReference type="EMBL" id="JANIDW010000001">
    <property type="protein sequence ID" value="MCX5614230.1"/>
    <property type="molecule type" value="Genomic_DNA"/>
</dbReference>
<organism evidence="14 15">
    <name type="scientific">Bombella saccharophila</name>
    <dbReference type="NCBI Taxonomy" id="2967338"/>
    <lineage>
        <taxon>Bacteria</taxon>
        <taxon>Pseudomonadati</taxon>
        <taxon>Pseudomonadota</taxon>
        <taxon>Alphaproteobacteria</taxon>
        <taxon>Acetobacterales</taxon>
        <taxon>Acetobacteraceae</taxon>
        <taxon>Bombella</taxon>
    </lineage>
</organism>
<accession>A0ABT3W587</accession>
<evidence type="ECO:0000256" key="12">
    <source>
        <dbReference type="ARBA" id="ARBA00029757"/>
    </source>
</evidence>
<gene>
    <name evidence="13 14" type="primary">lpxK</name>
    <name evidence="14" type="ORF">NQF64_03065</name>
</gene>
<comment type="caution">
    <text evidence="14">The sequence shown here is derived from an EMBL/GenBank/DDBJ whole genome shotgun (WGS) entry which is preliminary data.</text>
</comment>
<keyword evidence="5 13" id="KW-0444">Lipid biosynthesis</keyword>
<evidence type="ECO:0000256" key="1">
    <source>
        <dbReference type="ARBA" id="ARBA00002274"/>
    </source>
</evidence>
<keyword evidence="9 13" id="KW-0418">Kinase</keyword>
<evidence type="ECO:0000256" key="7">
    <source>
        <dbReference type="ARBA" id="ARBA00022679"/>
    </source>
</evidence>
<evidence type="ECO:0000256" key="9">
    <source>
        <dbReference type="ARBA" id="ARBA00022777"/>
    </source>
</evidence>
<name>A0ABT3W587_9PROT</name>
<dbReference type="NCBIfam" id="TIGR00682">
    <property type="entry name" value="lpxK"/>
    <property type="match status" value="1"/>
</dbReference>
<comment type="catalytic activity">
    <reaction evidence="13">
        <text>a lipid A disaccharide + ATP = a lipid IVA + ADP + H(+)</text>
        <dbReference type="Rhea" id="RHEA:67840"/>
        <dbReference type="ChEBI" id="CHEBI:15378"/>
        <dbReference type="ChEBI" id="CHEBI:30616"/>
        <dbReference type="ChEBI" id="CHEBI:176343"/>
        <dbReference type="ChEBI" id="CHEBI:176425"/>
        <dbReference type="ChEBI" id="CHEBI:456216"/>
        <dbReference type="EC" id="2.7.1.130"/>
    </reaction>
</comment>
<evidence type="ECO:0000256" key="5">
    <source>
        <dbReference type="ARBA" id="ARBA00022516"/>
    </source>
</evidence>
<keyword evidence="15" id="KW-1185">Reference proteome</keyword>
<keyword evidence="11 13" id="KW-0443">Lipid metabolism</keyword>
<reference evidence="14 15" key="1">
    <citation type="submission" date="2022-07" db="EMBL/GenBank/DDBJ databases">
        <title>Bombella genomes.</title>
        <authorList>
            <person name="Harer L."/>
            <person name="Styblova S."/>
            <person name="Ehrmann M."/>
        </authorList>
    </citation>
    <scope>NUCLEOTIDE SEQUENCE [LARGE SCALE GENOMIC DNA]</scope>
    <source>
        <strain evidence="14 15">TMW 2.2558</strain>
    </source>
</reference>
<evidence type="ECO:0000256" key="4">
    <source>
        <dbReference type="ARBA" id="ARBA00016436"/>
    </source>
</evidence>
<evidence type="ECO:0000256" key="2">
    <source>
        <dbReference type="ARBA" id="ARBA00004870"/>
    </source>
</evidence>
<evidence type="ECO:0000256" key="6">
    <source>
        <dbReference type="ARBA" id="ARBA00022556"/>
    </source>
</evidence>
<dbReference type="PANTHER" id="PTHR42724">
    <property type="entry name" value="TETRAACYLDISACCHARIDE 4'-KINASE"/>
    <property type="match status" value="1"/>
</dbReference>
<dbReference type="GO" id="GO:0009029">
    <property type="term" value="F:lipid-A 4'-kinase activity"/>
    <property type="evidence" value="ECO:0007669"/>
    <property type="project" value="UniProtKB-EC"/>
</dbReference>
<feature type="binding site" evidence="13">
    <location>
        <begin position="54"/>
        <end position="61"/>
    </location>
    <ligand>
        <name>ATP</name>
        <dbReference type="ChEBI" id="CHEBI:30616"/>
    </ligand>
</feature>
<comment type="function">
    <text evidence="1 13">Transfers the gamma-phosphate of ATP to the 4'-position of a tetraacyldisaccharide 1-phosphate intermediate (termed DS-1-P) to form tetraacyldisaccharide 1,4'-bis-phosphate (lipid IVA).</text>
</comment>